<dbReference type="InterPro" id="IPR000182">
    <property type="entry name" value="GNAT_dom"/>
</dbReference>
<proteinExistence type="predicted"/>
<protein>
    <submittedName>
        <fullName evidence="4">GCN5 family acetyltransferase</fullName>
    </submittedName>
</protein>
<dbReference type="GO" id="GO:0008080">
    <property type="term" value="F:N-acetyltransferase activity"/>
    <property type="evidence" value="ECO:0007669"/>
    <property type="project" value="TreeGrafter"/>
</dbReference>
<dbReference type="Pfam" id="PF00583">
    <property type="entry name" value="Acetyltransf_1"/>
    <property type="match status" value="1"/>
</dbReference>
<dbReference type="OrthoDB" id="9792929at2"/>
<dbReference type="EMBL" id="LNQN01000005">
    <property type="protein sequence ID" value="KSU81757.1"/>
    <property type="molecule type" value="Genomic_DNA"/>
</dbReference>
<accession>A0A0V8J468</accession>
<keyword evidence="5" id="KW-1185">Reference proteome</keyword>
<sequence>MEAIIRMSKKADAPQLKALMLEYIVDFYKSPKPADQKLDDLVAVLLEREKGLQFVAEQDGVLKGFATLYFTYSTTRADKITVMNDLYVAEDSRGTNVATGLFQACKKYTGENGYAAMLWETAQDNHRAQRFYEKMGGHKGDFLTYSI</sequence>
<organism evidence="4 5">
    <name type="scientific">Fictibacillus enclensis</name>
    <dbReference type="NCBI Taxonomy" id="1017270"/>
    <lineage>
        <taxon>Bacteria</taxon>
        <taxon>Bacillati</taxon>
        <taxon>Bacillota</taxon>
        <taxon>Bacilli</taxon>
        <taxon>Bacillales</taxon>
        <taxon>Fictibacillaceae</taxon>
        <taxon>Fictibacillus</taxon>
    </lineage>
</organism>
<dbReference type="SUPFAM" id="SSF55729">
    <property type="entry name" value="Acyl-CoA N-acyltransferases (Nat)"/>
    <property type="match status" value="1"/>
</dbReference>
<dbReference type="Gene3D" id="3.40.630.30">
    <property type="match status" value="1"/>
</dbReference>
<dbReference type="InterPro" id="IPR016181">
    <property type="entry name" value="Acyl_CoA_acyltransferase"/>
</dbReference>
<evidence type="ECO:0000256" key="2">
    <source>
        <dbReference type="ARBA" id="ARBA00023315"/>
    </source>
</evidence>
<comment type="caution">
    <text evidence="4">The sequence shown here is derived from an EMBL/GenBank/DDBJ whole genome shotgun (WGS) entry which is preliminary data.</text>
</comment>
<gene>
    <name evidence="4" type="ORF">AS030_15825</name>
</gene>
<dbReference type="PROSITE" id="PS51186">
    <property type="entry name" value="GNAT"/>
    <property type="match status" value="1"/>
</dbReference>
<dbReference type="PANTHER" id="PTHR10545">
    <property type="entry name" value="DIAMINE N-ACETYLTRANSFERASE"/>
    <property type="match status" value="1"/>
</dbReference>
<dbReference type="AlphaFoldDB" id="A0A0V8J468"/>
<keyword evidence="1 4" id="KW-0808">Transferase</keyword>
<evidence type="ECO:0000259" key="3">
    <source>
        <dbReference type="PROSITE" id="PS51186"/>
    </source>
</evidence>
<keyword evidence="2" id="KW-0012">Acyltransferase</keyword>
<dbReference type="PANTHER" id="PTHR10545:SF29">
    <property type="entry name" value="GH14572P-RELATED"/>
    <property type="match status" value="1"/>
</dbReference>
<dbReference type="Proteomes" id="UP000054099">
    <property type="component" value="Unassembled WGS sequence"/>
</dbReference>
<dbReference type="InterPro" id="IPR051016">
    <property type="entry name" value="Diverse_Substrate_AcTransf"/>
</dbReference>
<evidence type="ECO:0000256" key="1">
    <source>
        <dbReference type="ARBA" id="ARBA00022679"/>
    </source>
</evidence>
<dbReference type="CDD" id="cd04301">
    <property type="entry name" value="NAT_SF"/>
    <property type="match status" value="1"/>
</dbReference>
<reference evidence="4 5" key="1">
    <citation type="journal article" date="2014" name="Antonie Van Leeuwenhoek">
        <title>Fictibacillus enclensis sp. nov., isolated from marine sediment.</title>
        <authorList>
            <person name="Dastager S.G."/>
            <person name="Mawlankar R."/>
            <person name="Srinivasan K."/>
            <person name="Tang S.K."/>
            <person name="Lee J.C."/>
            <person name="Ramana V.V."/>
            <person name="Shouche Y.S."/>
        </authorList>
    </citation>
    <scope>NUCLEOTIDE SEQUENCE [LARGE SCALE GENOMIC DNA]</scope>
    <source>
        <strain evidence="4 5">NIO-1003</strain>
    </source>
</reference>
<evidence type="ECO:0000313" key="4">
    <source>
        <dbReference type="EMBL" id="KSU81757.1"/>
    </source>
</evidence>
<dbReference type="RefSeq" id="WP_061973292.1">
    <property type="nucleotide sequence ID" value="NZ_FMAV01000003.1"/>
</dbReference>
<evidence type="ECO:0000313" key="5">
    <source>
        <dbReference type="Proteomes" id="UP000054099"/>
    </source>
</evidence>
<feature type="domain" description="N-acetyltransferase" evidence="3">
    <location>
        <begin position="3"/>
        <end position="147"/>
    </location>
</feature>
<name>A0A0V8J468_9BACL</name>